<organism evidence="2 3">
    <name type="scientific">Heterodera trifolii</name>
    <dbReference type="NCBI Taxonomy" id="157864"/>
    <lineage>
        <taxon>Eukaryota</taxon>
        <taxon>Metazoa</taxon>
        <taxon>Ecdysozoa</taxon>
        <taxon>Nematoda</taxon>
        <taxon>Chromadorea</taxon>
        <taxon>Rhabditida</taxon>
        <taxon>Tylenchina</taxon>
        <taxon>Tylenchomorpha</taxon>
        <taxon>Tylenchoidea</taxon>
        <taxon>Heteroderidae</taxon>
        <taxon>Heteroderinae</taxon>
        <taxon>Heterodera</taxon>
    </lineage>
</organism>
<name>A0ABD2HVE5_9BILA</name>
<evidence type="ECO:0008006" key="4">
    <source>
        <dbReference type="Google" id="ProtNLM"/>
    </source>
</evidence>
<dbReference type="Proteomes" id="UP001620626">
    <property type="component" value="Unassembled WGS sequence"/>
</dbReference>
<feature type="compositionally biased region" description="Polar residues" evidence="1">
    <location>
        <begin position="255"/>
        <end position="291"/>
    </location>
</feature>
<protein>
    <recommendedName>
        <fullName evidence="4">Kinase</fullName>
    </recommendedName>
</protein>
<dbReference type="AlphaFoldDB" id="A0ABD2HVE5"/>
<comment type="caution">
    <text evidence="2">The sequence shown here is derived from an EMBL/GenBank/DDBJ whole genome shotgun (WGS) entry which is preliminary data.</text>
</comment>
<proteinExistence type="predicted"/>
<sequence>MCPRQQNFRYDFELGKITANTWRRQRRRSPPTRCGKFTTMTTMALVAFSERHMDVDERPLLVRLGWCCHNNGIASGNEERSYGSERCVLPPPMHNGRFVLRRRLPKGRRVGSGTLMIVKFKKVRRANKRHGAYHVDMLTHVPAALDIKIGQLCQNSHGGTRQRMAKTEQQPLIADSLWTTPPHPPTATNCPPQWWPLRNNWKSVAFWQLAWRHIRQSKSLAALSLLDTSMTSLPSPPRCDSTSVVAELQHRNRHLPQQQGQPTCQLENGTSKPSVAQSDNNLWPQTTQKKC</sequence>
<evidence type="ECO:0000313" key="2">
    <source>
        <dbReference type="EMBL" id="KAL3068936.1"/>
    </source>
</evidence>
<reference evidence="2 3" key="1">
    <citation type="submission" date="2024-10" db="EMBL/GenBank/DDBJ databases">
        <authorList>
            <person name="Kim D."/>
        </authorList>
    </citation>
    <scope>NUCLEOTIDE SEQUENCE [LARGE SCALE GENOMIC DNA]</scope>
    <source>
        <strain evidence="2">BH-2024</strain>
    </source>
</reference>
<evidence type="ECO:0000313" key="3">
    <source>
        <dbReference type="Proteomes" id="UP001620626"/>
    </source>
</evidence>
<feature type="region of interest" description="Disordered" evidence="1">
    <location>
        <begin position="253"/>
        <end position="291"/>
    </location>
</feature>
<accession>A0ABD2HVE5</accession>
<keyword evidence="3" id="KW-1185">Reference proteome</keyword>
<evidence type="ECO:0000256" key="1">
    <source>
        <dbReference type="SAM" id="MobiDB-lite"/>
    </source>
</evidence>
<dbReference type="EMBL" id="JBICBT010001399">
    <property type="protein sequence ID" value="KAL3068936.1"/>
    <property type="molecule type" value="Genomic_DNA"/>
</dbReference>
<gene>
    <name evidence="2" type="ORF">niasHT_039075</name>
</gene>